<comment type="caution">
    <text evidence="2">The sequence shown here is derived from an EMBL/GenBank/DDBJ whole genome shotgun (WGS) entry which is preliminary data.</text>
</comment>
<dbReference type="Proteomes" id="UP001139168">
    <property type="component" value="Unassembled WGS sequence"/>
</dbReference>
<protein>
    <submittedName>
        <fullName evidence="2">DUF4166 domain-containing protein</fullName>
    </submittedName>
</protein>
<dbReference type="EMBL" id="JAJFZQ010000009">
    <property type="protein sequence ID" value="MCC3267192.1"/>
    <property type="molecule type" value="Genomic_DNA"/>
</dbReference>
<dbReference type="InterPro" id="IPR025311">
    <property type="entry name" value="DUF4166"/>
</dbReference>
<gene>
    <name evidence="2" type="ORF">LJ752_14210</name>
</gene>
<keyword evidence="3" id="KW-1185">Reference proteome</keyword>
<feature type="domain" description="DUF4166" evidence="1">
    <location>
        <begin position="26"/>
        <end position="210"/>
    </location>
</feature>
<dbReference type="Pfam" id="PF13761">
    <property type="entry name" value="DUF4166"/>
    <property type="match status" value="1"/>
</dbReference>
<evidence type="ECO:0000313" key="2">
    <source>
        <dbReference type="EMBL" id="MCC3267192.1"/>
    </source>
</evidence>
<organism evidence="2 3">
    <name type="scientific">Arthrobacter gengyunqii</name>
    <dbReference type="NCBI Taxonomy" id="2886940"/>
    <lineage>
        <taxon>Bacteria</taxon>
        <taxon>Bacillati</taxon>
        <taxon>Actinomycetota</taxon>
        <taxon>Actinomycetes</taxon>
        <taxon>Micrococcales</taxon>
        <taxon>Micrococcaceae</taxon>
        <taxon>Arthrobacter</taxon>
    </lineage>
</organism>
<sequence>MMDTTEPSAAPLSIYRRVLGTDFERLQPALQAYFSAVPDDGVYGEGEGIFETAGCPRPWLRPLLGLVPVSNAFFPDYGNNIPFTIRNYTHRDPQNRPSLTAVRTFRFPGRNRIFEDTTSLTGPGQLTDYLGRKRNLATDLVLSVTGDGHLLMDSPRSRLFLGPLRLPLPGFAAADAHVEQWYDDDDGVFRIRTRVVQRQIGTIFVYEGSFTYRQQPWNGQLPAEVVPARWEQRV</sequence>
<reference evidence="2" key="1">
    <citation type="submission" date="2021-10" db="EMBL/GenBank/DDBJ databases">
        <title>Novel species in genus Arthrobacter.</title>
        <authorList>
            <person name="Liu Y."/>
        </authorList>
    </citation>
    <scope>NUCLEOTIDE SEQUENCE</scope>
    <source>
        <strain evidence="2">Zg-Y786</strain>
    </source>
</reference>
<evidence type="ECO:0000313" key="3">
    <source>
        <dbReference type="Proteomes" id="UP001139168"/>
    </source>
</evidence>
<dbReference type="RefSeq" id="WP_227892126.1">
    <property type="nucleotide sequence ID" value="NZ_JAJFZQ010000009.1"/>
</dbReference>
<name>A0ABS8GKL9_9MICC</name>
<accession>A0ABS8GKL9</accession>
<evidence type="ECO:0000259" key="1">
    <source>
        <dbReference type="Pfam" id="PF13761"/>
    </source>
</evidence>
<proteinExistence type="predicted"/>